<evidence type="ECO:0000259" key="14">
    <source>
        <dbReference type="PROSITE" id="PS50078"/>
    </source>
</evidence>
<dbReference type="PROSITE" id="PS00107">
    <property type="entry name" value="PROTEIN_KINASE_ATP"/>
    <property type="match status" value="1"/>
</dbReference>
<evidence type="ECO:0000256" key="1">
    <source>
        <dbReference type="ARBA" id="ARBA00022527"/>
    </source>
</evidence>
<dbReference type="InterPro" id="IPR000959">
    <property type="entry name" value="POLO_box_dom"/>
</dbReference>
<feature type="compositionally biased region" description="Acidic residues" evidence="12">
    <location>
        <begin position="1"/>
        <end position="10"/>
    </location>
</feature>
<dbReference type="EC" id="2.7.11.21" evidence="11"/>
<dbReference type="SMART" id="SM00220">
    <property type="entry name" value="S_TKc"/>
    <property type="match status" value="1"/>
</dbReference>
<dbReference type="InterPro" id="IPR033695">
    <property type="entry name" value="POLO_box_2"/>
</dbReference>
<dbReference type="PANTHER" id="PTHR24345:SF0">
    <property type="entry name" value="CELL CYCLE SERINE_THREONINE-PROTEIN KINASE CDC5_MSD2"/>
    <property type="match status" value="1"/>
</dbReference>
<dbReference type="InterPro" id="IPR000719">
    <property type="entry name" value="Prot_kinase_dom"/>
</dbReference>
<dbReference type="SUPFAM" id="SSF56112">
    <property type="entry name" value="Protein kinase-like (PK-like)"/>
    <property type="match status" value="1"/>
</dbReference>
<dbReference type="PROSITE" id="PS50078">
    <property type="entry name" value="POLO_BOX"/>
    <property type="match status" value="2"/>
</dbReference>
<dbReference type="PANTHER" id="PTHR24345">
    <property type="entry name" value="SERINE/THREONINE-PROTEIN KINASE PLK"/>
    <property type="match status" value="1"/>
</dbReference>
<dbReference type="CDD" id="cd13117">
    <property type="entry name" value="POLO_box_2"/>
    <property type="match status" value="1"/>
</dbReference>
<dbReference type="Gene3D" id="1.10.510.10">
    <property type="entry name" value="Transferase(Phosphotransferase) domain 1"/>
    <property type="match status" value="1"/>
</dbReference>
<dbReference type="Pfam" id="PF00069">
    <property type="entry name" value="Pkinase"/>
    <property type="match status" value="1"/>
</dbReference>
<dbReference type="PROSITE" id="PS00108">
    <property type="entry name" value="PROTEIN_KINASE_ST"/>
    <property type="match status" value="1"/>
</dbReference>
<dbReference type="CDD" id="cd13118">
    <property type="entry name" value="POLO_box_1"/>
    <property type="match status" value="1"/>
</dbReference>
<evidence type="ECO:0000256" key="10">
    <source>
        <dbReference type="RuleBase" id="RU000304"/>
    </source>
</evidence>
<dbReference type="GO" id="GO:0005634">
    <property type="term" value="C:nucleus"/>
    <property type="evidence" value="ECO:0007669"/>
    <property type="project" value="TreeGrafter"/>
</dbReference>
<evidence type="ECO:0000256" key="11">
    <source>
        <dbReference type="RuleBase" id="RU361162"/>
    </source>
</evidence>
<protein>
    <recommendedName>
        <fullName evidence="11">Serine/threonine-protein kinase PLK</fullName>
        <ecNumber evidence="11">2.7.11.21</ecNumber>
    </recommendedName>
    <alternativeName>
        <fullName evidence="11">Polo-like kinase</fullName>
    </alternativeName>
</protein>
<comment type="catalytic activity">
    <reaction evidence="7 11">
        <text>L-threonyl-[protein] + ATP = O-phospho-L-threonyl-[protein] + ADP + H(+)</text>
        <dbReference type="Rhea" id="RHEA:46608"/>
        <dbReference type="Rhea" id="RHEA-COMP:11060"/>
        <dbReference type="Rhea" id="RHEA-COMP:11605"/>
        <dbReference type="ChEBI" id="CHEBI:15378"/>
        <dbReference type="ChEBI" id="CHEBI:30013"/>
        <dbReference type="ChEBI" id="CHEBI:30616"/>
        <dbReference type="ChEBI" id="CHEBI:61977"/>
        <dbReference type="ChEBI" id="CHEBI:456216"/>
        <dbReference type="EC" id="2.7.11.21"/>
    </reaction>
</comment>
<feature type="domain" description="POLO box" evidence="14">
    <location>
        <begin position="393"/>
        <end position="472"/>
    </location>
</feature>
<dbReference type="Gene3D" id="3.30.1120.30">
    <property type="entry name" value="POLO box domain"/>
    <property type="match status" value="2"/>
</dbReference>
<evidence type="ECO:0000256" key="3">
    <source>
        <dbReference type="ARBA" id="ARBA00022737"/>
    </source>
</evidence>
<feature type="domain" description="POLO box" evidence="14">
    <location>
        <begin position="293"/>
        <end position="374"/>
    </location>
</feature>
<proteinExistence type="evidence at transcript level"/>
<dbReference type="InterPro" id="IPR011009">
    <property type="entry name" value="Kinase-like_dom_sf"/>
</dbReference>
<dbReference type="AlphaFoldDB" id="R4UW34"/>
<evidence type="ECO:0000256" key="2">
    <source>
        <dbReference type="ARBA" id="ARBA00022679"/>
    </source>
</evidence>
<dbReference type="InterPro" id="IPR008271">
    <property type="entry name" value="Ser/Thr_kinase_AS"/>
</dbReference>
<evidence type="ECO:0000256" key="8">
    <source>
        <dbReference type="ARBA" id="ARBA00048347"/>
    </source>
</evidence>
<dbReference type="InterPro" id="IPR036947">
    <property type="entry name" value="POLO_box_dom_sf"/>
</dbReference>
<comment type="similarity">
    <text evidence="11">Belongs to the protein kinase superfamily. Ser/Thr protein kinase family. CDC5/Polo subfamily.</text>
</comment>
<feature type="region of interest" description="Disordered" evidence="12">
    <location>
        <begin position="1"/>
        <end position="24"/>
    </location>
</feature>
<dbReference type="InterPro" id="IPR033701">
    <property type="entry name" value="POLO_box_1"/>
</dbReference>
<keyword evidence="2 11" id="KW-0808">Transferase</keyword>
<evidence type="ECO:0000256" key="7">
    <source>
        <dbReference type="ARBA" id="ARBA00047802"/>
    </source>
</evidence>
<dbReference type="Pfam" id="PF00659">
    <property type="entry name" value="POLO_box"/>
    <property type="match status" value="2"/>
</dbReference>
<keyword evidence="6 9" id="KW-0067">ATP-binding</keyword>
<evidence type="ECO:0000313" key="15">
    <source>
        <dbReference type="EMBL" id="AGM32441.1"/>
    </source>
</evidence>
<dbReference type="SUPFAM" id="SSF82615">
    <property type="entry name" value="Polo-box domain"/>
    <property type="match status" value="2"/>
</dbReference>
<dbReference type="EMBL" id="KC571942">
    <property type="protein sequence ID" value="AGM32441.1"/>
    <property type="molecule type" value="mRNA"/>
</dbReference>
<sequence length="472" mass="54163">MTKHEEEDDQLPIILSKQSPGEKKQSFRMSKKIGSGGFATVFYAEELPDMTPIAIKRIPKARISGPKAKKKIITEIEIHRSLFHPNIVQYRGVFQDQSYVYILLEYCENGSVSEEFKKSPPFSEEKTKKIVMQVLVALGYLHQHRVIHRDLKLQNLLFDADRNVKVADFGLSAQMQDDDEKRKTICGTPGYLSPELVGGGSQGHSYSVDIWALGVCTFLMLTGTQPFQAADKKQTFQRISNVDYRWPDACNVSDNARNFVDSIMQKDPMLRPSISQLMQHPFLTPGRTMPPYMVRAWWDYSNRYGLTYILDSHIVGACFNDSSRITLSPDEAYSQYFATPHTTDPETILMDDIETHPLRKKLILILHFASELKKRSENLLGSPYIGKEGILPHVKYWAKTRDGTLFRMLSRDVQANFKDHSKLIIETSSKTLYYENGETFEVLNLSDLKNKEKYAEVRKRFALLKEMSNHLV</sequence>
<comment type="catalytic activity">
    <reaction evidence="8">
        <text>L-seryl-[protein] + ATP = O-phospho-L-seryl-[protein] + ADP + H(+)</text>
        <dbReference type="Rhea" id="RHEA:17989"/>
        <dbReference type="Rhea" id="RHEA-COMP:9863"/>
        <dbReference type="Rhea" id="RHEA-COMP:11604"/>
        <dbReference type="ChEBI" id="CHEBI:15378"/>
        <dbReference type="ChEBI" id="CHEBI:29999"/>
        <dbReference type="ChEBI" id="CHEBI:30616"/>
        <dbReference type="ChEBI" id="CHEBI:83421"/>
        <dbReference type="ChEBI" id="CHEBI:456216"/>
        <dbReference type="EC" id="2.7.11.21"/>
    </reaction>
</comment>
<keyword evidence="5 11" id="KW-0418">Kinase</keyword>
<keyword evidence="4 9" id="KW-0547">Nucleotide-binding</keyword>
<dbReference type="PROSITE" id="PS50011">
    <property type="entry name" value="PROTEIN_KINASE_DOM"/>
    <property type="match status" value="1"/>
</dbReference>
<dbReference type="FunFam" id="1.10.510.10:FF:000673">
    <property type="entry name" value="CAMK family protein kinase"/>
    <property type="match status" value="1"/>
</dbReference>
<keyword evidence="1 10" id="KW-0723">Serine/threonine-protein kinase</keyword>
<organism evidence="15">
    <name type="scientific">Coptotermes formosanus</name>
    <name type="common">Formosan subterranean termite</name>
    <dbReference type="NCBI Taxonomy" id="36987"/>
    <lineage>
        <taxon>Eukaryota</taxon>
        <taxon>Metazoa</taxon>
        <taxon>Ecdysozoa</taxon>
        <taxon>Arthropoda</taxon>
        <taxon>Hexapoda</taxon>
        <taxon>Insecta</taxon>
        <taxon>Pterygota</taxon>
        <taxon>Neoptera</taxon>
        <taxon>Polyneoptera</taxon>
        <taxon>Dictyoptera</taxon>
        <taxon>Blattodea</taxon>
        <taxon>Blattoidea</taxon>
        <taxon>Termitoidae</taxon>
        <taxon>Rhinotermitidae</taxon>
        <taxon>Coptotermes</taxon>
    </lineage>
</organism>
<evidence type="ECO:0000259" key="13">
    <source>
        <dbReference type="PROSITE" id="PS50011"/>
    </source>
</evidence>
<evidence type="ECO:0000256" key="12">
    <source>
        <dbReference type="SAM" id="MobiDB-lite"/>
    </source>
</evidence>
<reference evidence="15" key="1">
    <citation type="submission" date="2013-02" db="EMBL/GenBank/DDBJ databases">
        <title>Immune-Related transcriptome of Coptotermes formosanus Shiraki workers: the defense mechanism.</title>
        <authorList>
            <person name="Hussain A."/>
            <person name="Li Y.F."/>
            <person name="Cheng Y."/>
            <person name="Liu Y."/>
            <person name="Chen C.C."/>
            <person name="Wen S.Y."/>
        </authorList>
    </citation>
    <scope>NUCLEOTIDE SEQUENCE</scope>
</reference>
<dbReference type="FunFam" id="3.30.200.20:FF:000042">
    <property type="entry name" value="Aurora kinase A"/>
    <property type="match status" value="1"/>
</dbReference>
<evidence type="ECO:0000256" key="5">
    <source>
        <dbReference type="ARBA" id="ARBA00022777"/>
    </source>
</evidence>
<keyword evidence="3" id="KW-0677">Repeat</keyword>
<evidence type="ECO:0000256" key="9">
    <source>
        <dbReference type="PROSITE-ProRule" id="PRU10141"/>
    </source>
</evidence>
<accession>R4UW34</accession>
<dbReference type="GO" id="GO:0004674">
    <property type="term" value="F:protein serine/threonine kinase activity"/>
    <property type="evidence" value="ECO:0007669"/>
    <property type="project" value="UniProtKB-KW"/>
</dbReference>
<feature type="domain" description="Protein kinase" evidence="13">
    <location>
        <begin position="27"/>
        <end position="283"/>
    </location>
</feature>
<feature type="binding site" evidence="9">
    <location>
        <position position="56"/>
    </location>
    <ligand>
        <name>ATP</name>
        <dbReference type="ChEBI" id="CHEBI:30616"/>
    </ligand>
</feature>
<dbReference type="GO" id="GO:0106310">
    <property type="term" value="F:protein serine kinase activity"/>
    <property type="evidence" value="ECO:0007669"/>
    <property type="project" value="RHEA"/>
</dbReference>
<evidence type="ECO:0000256" key="4">
    <source>
        <dbReference type="ARBA" id="ARBA00022741"/>
    </source>
</evidence>
<dbReference type="InterPro" id="IPR017441">
    <property type="entry name" value="Protein_kinase_ATP_BS"/>
</dbReference>
<name>R4UW34_COPFO</name>
<evidence type="ECO:0000256" key="6">
    <source>
        <dbReference type="ARBA" id="ARBA00022840"/>
    </source>
</evidence>
<dbReference type="GO" id="GO:0005524">
    <property type="term" value="F:ATP binding"/>
    <property type="evidence" value="ECO:0007669"/>
    <property type="project" value="UniProtKB-UniRule"/>
</dbReference>